<evidence type="ECO:0000256" key="3">
    <source>
        <dbReference type="ARBA" id="ARBA00022670"/>
    </source>
</evidence>
<dbReference type="InterPro" id="IPR008269">
    <property type="entry name" value="Lon_proteolytic"/>
</dbReference>
<dbReference type="HAMAP" id="MF_01973">
    <property type="entry name" value="lon_bact"/>
    <property type="match status" value="1"/>
</dbReference>
<comment type="induction">
    <text evidence="9">By heat shock.</text>
</comment>
<keyword evidence="6 9" id="KW-0720">Serine protease</keyword>
<evidence type="ECO:0000256" key="10">
    <source>
        <dbReference type="PIRNR" id="PIRNR001174"/>
    </source>
</evidence>
<organism evidence="15 16">
    <name type="scientific">Falsiporphyromonas endometrii</name>
    <dbReference type="NCBI Taxonomy" id="1387297"/>
    <lineage>
        <taxon>Bacteria</taxon>
        <taxon>Pseudomonadati</taxon>
        <taxon>Bacteroidota</taxon>
        <taxon>Bacteroidia</taxon>
        <taxon>Bacteroidales</taxon>
        <taxon>Porphyromonadaceae</taxon>
        <taxon>Falsiporphyromonas</taxon>
    </lineage>
</organism>
<dbReference type="PROSITE" id="PS51786">
    <property type="entry name" value="LON_PROTEOLYTIC"/>
    <property type="match status" value="1"/>
</dbReference>
<dbReference type="CDD" id="cd19500">
    <property type="entry name" value="RecA-like_Lon"/>
    <property type="match status" value="1"/>
</dbReference>
<comment type="caution">
    <text evidence="15">The sequence shown here is derived from an EMBL/GenBank/DDBJ whole genome shotgun (WGS) entry which is preliminary data.</text>
</comment>
<gene>
    <name evidence="9 15" type="primary">lon</name>
    <name evidence="15" type="ORF">ACFO3G_06835</name>
</gene>
<dbReference type="InterPro" id="IPR046336">
    <property type="entry name" value="Lon_prtase_N_sf"/>
</dbReference>
<dbReference type="NCBIfam" id="TIGR00763">
    <property type="entry name" value="lon"/>
    <property type="match status" value="1"/>
</dbReference>
<evidence type="ECO:0000256" key="8">
    <source>
        <dbReference type="ARBA" id="ARBA00023016"/>
    </source>
</evidence>
<protein>
    <recommendedName>
        <fullName evidence="9 10">Lon protease</fullName>
        <ecNumber evidence="9 10">3.4.21.53</ecNumber>
    </recommendedName>
    <alternativeName>
        <fullName evidence="9">ATP-dependent protease La</fullName>
    </alternativeName>
</protein>
<evidence type="ECO:0000256" key="9">
    <source>
        <dbReference type="HAMAP-Rule" id="MF_01973"/>
    </source>
</evidence>
<keyword evidence="8 9" id="KW-0346">Stress response</keyword>
<dbReference type="InterPro" id="IPR015947">
    <property type="entry name" value="PUA-like_sf"/>
</dbReference>
<dbReference type="EMBL" id="JBHSGO010000190">
    <property type="protein sequence ID" value="MFC4666310.1"/>
    <property type="molecule type" value="Genomic_DNA"/>
</dbReference>
<dbReference type="Pfam" id="PF22667">
    <property type="entry name" value="Lon_lid"/>
    <property type="match status" value="1"/>
</dbReference>
<dbReference type="InterPro" id="IPR004815">
    <property type="entry name" value="Lon_bac/euk-typ"/>
</dbReference>
<dbReference type="SMART" id="SM00464">
    <property type="entry name" value="LON"/>
    <property type="match status" value="1"/>
</dbReference>
<evidence type="ECO:0000313" key="15">
    <source>
        <dbReference type="EMBL" id="MFC4666310.1"/>
    </source>
</evidence>
<dbReference type="PRINTS" id="PR00830">
    <property type="entry name" value="ENDOLAPTASE"/>
</dbReference>
<dbReference type="InterPro" id="IPR003111">
    <property type="entry name" value="Lon_prtase_N"/>
</dbReference>
<dbReference type="EC" id="3.4.21.53" evidence="9 10"/>
<keyword evidence="2 9" id="KW-0963">Cytoplasm</keyword>
<feature type="active site" evidence="9 11">
    <location>
        <position position="728"/>
    </location>
</feature>
<evidence type="ECO:0000256" key="4">
    <source>
        <dbReference type="ARBA" id="ARBA00022741"/>
    </source>
</evidence>
<reference evidence="16" key="1">
    <citation type="journal article" date="2019" name="Int. J. Syst. Evol. Microbiol.">
        <title>The Global Catalogue of Microorganisms (GCM) 10K type strain sequencing project: providing services to taxonomists for standard genome sequencing and annotation.</title>
        <authorList>
            <consortium name="The Broad Institute Genomics Platform"/>
            <consortium name="The Broad Institute Genome Sequencing Center for Infectious Disease"/>
            <person name="Wu L."/>
            <person name="Ma J."/>
        </authorList>
    </citation>
    <scope>NUCLEOTIDE SEQUENCE [LARGE SCALE GENOMIC DNA]</scope>
    <source>
        <strain evidence="16">CGMCC 4.7357</strain>
    </source>
</reference>
<dbReference type="GO" id="GO:0004252">
    <property type="term" value="F:serine-type endopeptidase activity"/>
    <property type="evidence" value="ECO:0007669"/>
    <property type="project" value="UniProtKB-EC"/>
</dbReference>
<evidence type="ECO:0000256" key="1">
    <source>
        <dbReference type="ARBA" id="ARBA00004496"/>
    </source>
</evidence>
<evidence type="ECO:0000256" key="7">
    <source>
        <dbReference type="ARBA" id="ARBA00022840"/>
    </source>
</evidence>
<comment type="subcellular location">
    <subcellularLocation>
        <location evidence="1 9 10">Cytoplasm</location>
    </subcellularLocation>
</comment>
<dbReference type="Pfam" id="PF00004">
    <property type="entry name" value="AAA"/>
    <property type="match status" value="1"/>
</dbReference>
<evidence type="ECO:0000256" key="12">
    <source>
        <dbReference type="RuleBase" id="RU000591"/>
    </source>
</evidence>
<dbReference type="PROSITE" id="PS01046">
    <property type="entry name" value="LON_SER"/>
    <property type="match status" value="1"/>
</dbReference>
<dbReference type="InterPro" id="IPR054594">
    <property type="entry name" value="Lon_lid"/>
</dbReference>
<dbReference type="InterPro" id="IPR020568">
    <property type="entry name" value="Ribosomal_Su5_D2-typ_SF"/>
</dbReference>
<evidence type="ECO:0000313" key="16">
    <source>
        <dbReference type="Proteomes" id="UP001596020"/>
    </source>
</evidence>
<feature type="domain" description="Lon proteolytic" evidence="13">
    <location>
        <begin position="640"/>
        <end position="821"/>
    </location>
</feature>
<feature type="binding site" evidence="9">
    <location>
        <begin position="398"/>
        <end position="405"/>
    </location>
    <ligand>
        <name>ATP</name>
        <dbReference type="ChEBI" id="CHEBI:30616"/>
    </ligand>
</feature>
<dbReference type="PANTHER" id="PTHR10046">
    <property type="entry name" value="ATP DEPENDENT LON PROTEASE FAMILY MEMBER"/>
    <property type="match status" value="1"/>
</dbReference>
<comment type="function">
    <text evidence="9">ATP-dependent serine protease that mediates the selective degradation of mutant and abnormal proteins as well as certain short-lived regulatory proteins. Required for cellular homeostasis and for survival from DNA damage and developmental changes induced by stress. Degrades polypeptides processively to yield small peptide fragments that are 5 to 10 amino acids long. Binds to DNA in a double-stranded, site-specific manner.</text>
</comment>
<dbReference type="Pfam" id="PF05362">
    <property type="entry name" value="Lon_C"/>
    <property type="match status" value="1"/>
</dbReference>
<sequence length="821" mass="92638">MLDIDRNLLLEDDNTEEYPIPFPVLTLCEETDDFKIDPVKLNDGDALPILVLRNMVLFPGIAMPILVGRTKSLNLVRKVAEGNKYFGVVTQKDVDIEDPKFEDLYNKGTIAEIVKLAEMPDGTTTAIIQGHQRFSLQEITQEEPYLMGKVQLLEEVYPSQEDNESYREYKALISSIKDQLIKLLSLPPFEAPAGAIKAIKKIKNSEYMINLAASSSTIALEGKQNLLECDDIKMRGLSLMYYLQGEYQMLELKANIQMRTHQEMDKQQREYFLQQQIKTIQDELGGSVNEIDVAELQEKVKDFEWPESVEESFERELMKLERLAPQSPDYAIQLQYLQTLTALPWGKYSDDDFNINKAQKVLDRDHHGLEKVKERIIEQLAVFQLNKDIKSPIICLFGPPGVGKTSLGKSIADSMNREYVRISLGGVHDEAEIRGHRKTYIGAMPGRIIKGMLKAKTMNPVFILDEIDKIGNDFKGDPSSALLEVLDPEQNSTFHDNYLDIPFDLSKVLFIATANSLNTISQPLLDRMELIEVNGYITEEKIQIARKHLIPKQIKENGLQDGDKAKSARISFTPKVIEYIVENYTRESGVRALDKAIATICRKQAVRIVKGQEPNKAISIEQVQIDLGAPKYSRDKYQGNEIIGVVTGLAWTRVGGEILFIEASLHKSKQPKLTLTGNLGDVMKESAIIAWDYIKAHREELNIEDTIFDDYELHIHVPEGAVPKDGPSAGITMVTAIVSTMTKRKVKNKLAMTGEMTLRGKVLPVGGIREKILAAKRSGITDIILCKENKKDIDEINNKYLEGLTFHYVETIDQVLDIALI</sequence>
<name>A0ABV9K7Y6_9PORP</name>
<dbReference type="InterPro" id="IPR003959">
    <property type="entry name" value="ATPase_AAA_core"/>
</dbReference>
<dbReference type="InterPro" id="IPR027417">
    <property type="entry name" value="P-loop_NTPase"/>
</dbReference>
<dbReference type="Proteomes" id="UP001596020">
    <property type="component" value="Unassembled WGS sequence"/>
</dbReference>
<dbReference type="Gene3D" id="1.20.5.5270">
    <property type="match status" value="1"/>
</dbReference>
<comment type="similarity">
    <text evidence="9 10 11 12">Belongs to the peptidase S16 family.</text>
</comment>
<keyword evidence="7 9" id="KW-0067">ATP-binding</keyword>
<dbReference type="SUPFAM" id="SSF54211">
    <property type="entry name" value="Ribosomal protein S5 domain 2-like"/>
    <property type="match status" value="1"/>
</dbReference>
<dbReference type="PROSITE" id="PS51787">
    <property type="entry name" value="LON_N"/>
    <property type="match status" value="1"/>
</dbReference>
<dbReference type="InterPro" id="IPR027543">
    <property type="entry name" value="Lon_bac"/>
</dbReference>
<dbReference type="SUPFAM" id="SSF88697">
    <property type="entry name" value="PUA domain-like"/>
    <property type="match status" value="1"/>
</dbReference>
<feature type="active site" evidence="9 11">
    <location>
        <position position="771"/>
    </location>
</feature>
<proteinExistence type="evidence at transcript level"/>
<dbReference type="Gene3D" id="1.10.8.60">
    <property type="match status" value="1"/>
</dbReference>
<dbReference type="Gene3D" id="1.20.58.1480">
    <property type="match status" value="1"/>
</dbReference>
<evidence type="ECO:0000256" key="5">
    <source>
        <dbReference type="ARBA" id="ARBA00022801"/>
    </source>
</evidence>
<dbReference type="Gene3D" id="3.40.50.300">
    <property type="entry name" value="P-loop containing nucleotide triphosphate hydrolases"/>
    <property type="match status" value="1"/>
</dbReference>
<evidence type="ECO:0000259" key="13">
    <source>
        <dbReference type="PROSITE" id="PS51786"/>
    </source>
</evidence>
<dbReference type="InterPro" id="IPR008268">
    <property type="entry name" value="Peptidase_S16_AS"/>
</dbReference>
<keyword evidence="5 9" id="KW-0378">Hydrolase</keyword>
<dbReference type="InterPro" id="IPR027065">
    <property type="entry name" value="Lon_Prtase"/>
</dbReference>
<evidence type="ECO:0000256" key="11">
    <source>
        <dbReference type="PROSITE-ProRule" id="PRU01122"/>
    </source>
</evidence>
<dbReference type="InterPro" id="IPR014721">
    <property type="entry name" value="Ribsml_uS5_D2-typ_fold_subgr"/>
</dbReference>
<dbReference type="Gene3D" id="2.30.130.40">
    <property type="entry name" value="LON domain-like"/>
    <property type="match status" value="1"/>
</dbReference>
<keyword evidence="16" id="KW-1185">Reference proteome</keyword>
<evidence type="ECO:0000256" key="2">
    <source>
        <dbReference type="ARBA" id="ARBA00022490"/>
    </source>
</evidence>
<keyword evidence="3 9" id="KW-0645">Protease</keyword>
<evidence type="ECO:0000259" key="14">
    <source>
        <dbReference type="PROSITE" id="PS51787"/>
    </source>
</evidence>
<dbReference type="Gene3D" id="3.30.230.10">
    <property type="match status" value="1"/>
</dbReference>
<dbReference type="SUPFAM" id="SSF52540">
    <property type="entry name" value="P-loop containing nucleoside triphosphate hydrolases"/>
    <property type="match status" value="1"/>
</dbReference>
<evidence type="ECO:0000256" key="6">
    <source>
        <dbReference type="ARBA" id="ARBA00022825"/>
    </source>
</evidence>
<dbReference type="InterPro" id="IPR003593">
    <property type="entry name" value="AAA+_ATPase"/>
</dbReference>
<dbReference type="PIRSF" id="PIRSF001174">
    <property type="entry name" value="Lon_proteas"/>
    <property type="match status" value="1"/>
</dbReference>
<dbReference type="Pfam" id="PF02190">
    <property type="entry name" value="LON_substr_bdg"/>
    <property type="match status" value="1"/>
</dbReference>
<feature type="domain" description="Lon N-terminal" evidence="14">
    <location>
        <begin position="47"/>
        <end position="247"/>
    </location>
</feature>
<dbReference type="RefSeq" id="WP_380079253.1">
    <property type="nucleotide sequence ID" value="NZ_JBHSGO010000190.1"/>
</dbReference>
<comment type="subunit">
    <text evidence="9 10">Homohexamer. Organized in a ring with a central cavity.</text>
</comment>
<comment type="catalytic activity">
    <reaction evidence="9 10 11">
        <text>Hydrolysis of proteins in presence of ATP.</text>
        <dbReference type="EC" id="3.4.21.53"/>
    </reaction>
</comment>
<accession>A0ABV9K7Y6</accession>
<dbReference type="SMART" id="SM00382">
    <property type="entry name" value="AAA"/>
    <property type="match status" value="1"/>
</dbReference>
<keyword evidence="4 9" id="KW-0547">Nucleotide-binding</keyword>